<name>A0A318HR98_9BACT</name>
<keyword evidence="12" id="KW-0963">Cytoplasm</keyword>
<evidence type="ECO:0000256" key="11">
    <source>
        <dbReference type="ARBA" id="ARBA00023152"/>
    </source>
</evidence>
<evidence type="ECO:0000313" key="17">
    <source>
        <dbReference type="Proteomes" id="UP000248314"/>
    </source>
</evidence>
<keyword evidence="7 12" id="KW-0808">Transferase</keyword>
<keyword evidence="9 12" id="KW-0418">Kinase</keyword>
<evidence type="ECO:0000256" key="12">
    <source>
        <dbReference type="HAMAP-Rule" id="MF_00145"/>
    </source>
</evidence>
<comment type="caution">
    <text evidence="16">The sequence shown here is derived from an EMBL/GenBank/DDBJ whole genome shotgun (WGS) entry which is preliminary data.</text>
</comment>
<reference evidence="16 17" key="1">
    <citation type="submission" date="2018-05" db="EMBL/GenBank/DDBJ databases">
        <title>Genomic Encyclopedia of Type Strains, Phase I: the one thousand microbial genomes (KMG-I) project.</title>
        <authorList>
            <person name="Kyrpides N."/>
        </authorList>
    </citation>
    <scope>NUCLEOTIDE SEQUENCE [LARGE SCALE GENOMIC DNA]</scope>
    <source>
        <strain evidence="16 17">DSM 15611</strain>
    </source>
</reference>
<evidence type="ECO:0000256" key="6">
    <source>
        <dbReference type="ARBA" id="ARBA00016471"/>
    </source>
</evidence>
<dbReference type="FunFam" id="3.40.50.1260:FF:000006">
    <property type="entry name" value="Phosphoglycerate kinase"/>
    <property type="match status" value="1"/>
</dbReference>
<evidence type="ECO:0000256" key="13">
    <source>
        <dbReference type="PIRSR" id="PIRSR000724-1"/>
    </source>
</evidence>
<dbReference type="Pfam" id="PF00162">
    <property type="entry name" value="PGK"/>
    <property type="match status" value="1"/>
</dbReference>
<dbReference type="GO" id="GO:0005829">
    <property type="term" value="C:cytosol"/>
    <property type="evidence" value="ECO:0007669"/>
    <property type="project" value="UniProtKB-ARBA"/>
</dbReference>
<feature type="binding site" evidence="12 14">
    <location>
        <position position="343"/>
    </location>
    <ligand>
        <name>ATP</name>
        <dbReference type="ChEBI" id="CHEBI:30616"/>
    </ligand>
</feature>
<dbReference type="InterPro" id="IPR036043">
    <property type="entry name" value="Phosphoglycerate_kinase_sf"/>
</dbReference>
<evidence type="ECO:0000256" key="10">
    <source>
        <dbReference type="ARBA" id="ARBA00022840"/>
    </source>
</evidence>
<comment type="subunit">
    <text evidence="4 12">Monomer.</text>
</comment>
<dbReference type="GO" id="GO:0005524">
    <property type="term" value="F:ATP binding"/>
    <property type="evidence" value="ECO:0007669"/>
    <property type="project" value="UniProtKB-KW"/>
</dbReference>
<proteinExistence type="inferred from homology"/>
<dbReference type="SUPFAM" id="SSF53748">
    <property type="entry name" value="Phosphoglycerate kinase"/>
    <property type="match status" value="1"/>
</dbReference>
<dbReference type="EC" id="2.7.2.3" evidence="5 12"/>
<dbReference type="GO" id="GO:0006096">
    <property type="term" value="P:glycolytic process"/>
    <property type="evidence" value="ECO:0007669"/>
    <property type="project" value="UniProtKB-UniRule"/>
</dbReference>
<dbReference type="STRING" id="1122991.GCA_000613445_03031"/>
<dbReference type="HAMAP" id="MF_00145">
    <property type="entry name" value="Phosphoglyc_kinase"/>
    <property type="match status" value="1"/>
</dbReference>
<evidence type="ECO:0000256" key="7">
    <source>
        <dbReference type="ARBA" id="ARBA00022679"/>
    </source>
</evidence>
<feature type="binding site" evidence="12 13">
    <location>
        <begin position="57"/>
        <end position="60"/>
    </location>
    <ligand>
        <name>substrate</name>
    </ligand>
</feature>
<dbReference type="PANTHER" id="PTHR11406">
    <property type="entry name" value="PHOSPHOGLYCERATE KINASE"/>
    <property type="match status" value="1"/>
</dbReference>
<dbReference type="UniPathway" id="UPA00109">
    <property type="reaction ID" value="UER00185"/>
</dbReference>
<dbReference type="GO" id="GO:0043531">
    <property type="term" value="F:ADP binding"/>
    <property type="evidence" value="ECO:0007669"/>
    <property type="project" value="TreeGrafter"/>
</dbReference>
<keyword evidence="10 12" id="KW-0067">ATP-binding</keyword>
<evidence type="ECO:0000256" key="4">
    <source>
        <dbReference type="ARBA" id="ARBA00011245"/>
    </source>
</evidence>
<evidence type="ECO:0000256" key="15">
    <source>
        <dbReference type="RuleBase" id="RU000532"/>
    </source>
</evidence>
<feature type="binding site" evidence="12">
    <location>
        <position position="168"/>
    </location>
    <ligand>
        <name>substrate</name>
    </ligand>
</feature>
<keyword evidence="8 12" id="KW-0547">Nucleotide-binding</keyword>
<dbReference type="PIRSF" id="PIRSF000724">
    <property type="entry name" value="Pgk"/>
    <property type="match status" value="1"/>
</dbReference>
<dbReference type="InterPro" id="IPR001576">
    <property type="entry name" value="Phosphoglycerate_kinase"/>
</dbReference>
<feature type="binding site" evidence="13">
    <location>
        <position position="34"/>
    </location>
    <ligand>
        <name>(2R)-3-phosphoglycerate</name>
        <dbReference type="ChEBI" id="CHEBI:58272"/>
    </ligand>
</feature>
<dbReference type="FunFam" id="3.40.50.1260:FF:000003">
    <property type="entry name" value="Phosphoglycerate kinase"/>
    <property type="match status" value="1"/>
</dbReference>
<feature type="binding site" evidence="12 14">
    <location>
        <begin position="373"/>
        <end position="376"/>
    </location>
    <ligand>
        <name>ATP</name>
        <dbReference type="ChEBI" id="CHEBI:30616"/>
    </ligand>
</feature>
<protein>
    <recommendedName>
        <fullName evidence="6 12">Phosphoglycerate kinase</fullName>
        <ecNumber evidence="5 12">2.7.2.3</ecNumber>
    </recommendedName>
</protein>
<dbReference type="GO" id="GO:0004618">
    <property type="term" value="F:phosphoglycerate kinase activity"/>
    <property type="evidence" value="ECO:0007669"/>
    <property type="project" value="UniProtKB-UniRule"/>
</dbReference>
<keyword evidence="11 12" id="KW-0324">Glycolysis</keyword>
<evidence type="ECO:0000256" key="14">
    <source>
        <dbReference type="PIRSR" id="PIRSR000724-2"/>
    </source>
</evidence>
<evidence type="ECO:0000256" key="8">
    <source>
        <dbReference type="ARBA" id="ARBA00022741"/>
    </source>
</evidence>
<feature type="binding site" evidence="13">
    <location>
        <position position="114"/>
    </location>
    <ligand>
        <name>(2R)-3-phosphoglycerate</name>
        <dbReference type="ChEBI" id="CHEBI:58272"/>
    </ligand>
</feature>
<evidence type="ECO:0000256" key="1">
    <source>
        <dbReference type="ARBA" id="ARBA00000642"/>
    </source>
</evidence>
<feature type="binding site" evidence="12 14">
    <location>
        <position position="312"/>
    </location>
    <ligand>
        <name>ATP</name>
        <dbReference type="ChEBI" id="CHEBI:30616"/>
    </ligand>
</feature>
<feature type="binding site" evidence="13">
    <location>
        <position position="168"/>
    </location>
    <ligand>
        <name>(2R)-3-phosphoglycerate</name>
        <dbReference type="ChEBI" id="CHEBI:58272"/>
    </ligand>
</feature>
<dbReference type="AlphaFoldDB" id="A0A318HR98"/>
<dbReference type="Gene3D" id="3.40.50.1260">
    <property type="entry name" value="Phosphoglycerate kinase, N-terminal domain"/>
    <property type="match status" value="2"/>
</dbReference>
<evidence type="ECO:0000256" key="9">
    <source>
        <dbReference type="ARBA" id="ARBA00022777"/>
    </source>
</evidence>
<dbReference type="Proteomes" id="UP000248314">
    <property type="component" value="Unassembled WGS sequence"/>
</dbReference>
<dbReference type="InterPro" id="IPR015824">
    <property type="entry name" value="Phosphoglycerate_kinase_N"/>
</dbReference>
<comment type="catalytic activity">
    <reaction evidence="1 12 15">
        <text>(2R)-3-phosphoglycerate + ATP = (2R)-3-phospho-glyceroyl phosphate + ADP</text>
        <dbReference type="Rhea" id="RHEA:14801"/>
        <dbReference type="ChEBI" id="CHEBI:30616"/>
        <dbReference type="ChEBI" id="CHEBI:57604"/>
        <dbReference type="ChEBI" id="CHEBI:58272"/>
        <dbReference type="ChEBI" id="CHEBI:456216"/>
        <dbReference type="EC" id="2.7.2.3"/>
    </reaction>
</comment>
<sequence length="417" mass="44523">MKIEQFNFAGKKAIVRVDFNVPLDENGNITDDTRIRAALPTLKKILADGGAVIMMSHMGKPKGKVNPKLSLSQIVNKVSERLGVTVKFADDCANATEAAANLQMGEALLLENLRFYAEEEGKPVGIDKADPAFAEAKKEMKAKQIDFAKKLASYADVYVNDAFGTAHRRHASTAVIADYFDADSKMLGFLMEKEVTAIDNVLKNAQHPFTAIIGGSKVSSKLGVIKNLLDKVDNLIIGGGMGYTFIKAQGGHIGLSLHEDDLMPEALNVMAAAKEKGVNLSLSVATVAADKFDNNANRMVVPIDQIPDGWEGMDASEESLEVWKKIILESKTILWNGPVGVFEFENFAHGTGEIAKYVAQATQENGAYSLVGGGDSVAAVNKFGLADKVSYVSTGGGAMLEAIEGKVLPGVAAIKGE</sequence>
<dbReference type="PRINTS" id="PR00477">
    <property type="entry name" value="PHGLYCKINASE"/>
</dbReference>
<dbReference type="RefSeq" id="WP_025815362.1">
    <property type="nucleotide sequence ID" value="NZ_BAIZ01000003.1"/>
</dbReference>
<evidence type="ECO:0000256" key="2">
    <source>
        <dbReference type="ARBA" id="ARBA00004838"/>
    </source>
</evidence>
<comment type="similarity">
    <text evidence="3 12 15">Belongs to the phosphoglycerate kinase family.</text>
</comment>
<dbReference type="OrthoDB" id="9808460at2"/>
<keyword evidence="17" id="KW-1185">Reference proteome</keyword>
<evidence type="ECO:0000313" key="16">
    <source>
        <dbReference type="EMBL" id="PXX21004.1"/>
    </source>
</evidence>
<dbReference type="EMBL" id="QJJX01000025">
    <property type="protein sequence ID" value="PXX21004.1"/>
    <property type="molecule type" value="Genomic_DNA"/>
</dbReference>
<evidence type="ECO:0000256" key="5">
    <source>
        <dbReference type="ARBA" id="ARBA00013061"/>
    </source>
</evidence>
<gene>
    <name evidence="12" type="primary">pgk</name>
    <name evidence="16" type="ORF">EJ73_01997</name>
</gene>
<evidence type="ECO:0000256" key="3">
    <source>
        <dbReference type="ARBA" id="ARBA00008982"/>
    </source>
</evidence>
<feature type="binding site" evidence="12 13">
    <location>
        <begin position="18"/>
        <end position="20"/>
    </location>
    <ligand>
        <name>substrate</name>
    </ligand>
</feature>
<feature type="binding site" evidence="12">
    <location>
        <position position="114"/>
    </location>
    <ligand>
        <name>substrate</name>
    </ligand>
</feature>
<comment type="pathway">
    <text evidence="2 12">Carbohydrate degradation; glycolysis; pyruvate from D-glyceraldehyde 3-phosphate: step 2/5.</text>
</comment>
<comment type="subcellular location">
    <subcellularLocation>
        <location evidence="12">Cytoplasm</location>
    </subcellularLocation>
</comment>
<dbReference type="PANTHER" id="PTHR11406:SF23">
    <property type="entry name" value="PHOSPHOGLYCERATE KINASE 1, CHLOROPLASTIC-RELATED"/>
    <property type="match status" value="1"/>
</dbReference>
<feature type="binding site" evidence="12 14">
    <location>
        <position position="221"/>
    </location>
    <ligand>
        <name>ATP</name>
        <dbReference type="ChEBI" id="CHEBI:30616"/>
    </ligand>
</feature>
<organism evidence="16 17">
    <name type="scientific">Hoylesella shahii DSM 15611 = JCM 12083</name>
    <dbReference type="NCBI Taxonomy" id="1122991"/>
    <lineage>
        <taxon>Bacteria</taxon>
        <taxon>Pseudomonadati</taxon>
        <taxon>Bacteroidota</taxon>
        <taxon>Bacteroidia</taxon>
        <taxon>Bacteroidales</taxon>
        <taxon>Prevotellaceae</taxon>
        <taxon>Hoylesella</taxon>
    </lineage>
</organism>
<dbReference type="GO" id="GO:0006094">
    <property type="term" value="P:gluconeogenesis"/>
    <property type="evidence" value="ECO:0007669"/>
    <property type="project" value="TreeGrafter"/>
</dbReference>
<feature type="binding site" evidence="12">
    <location>
        <position position="34"/>
    </location>
    <ligand>
        <name>substrate</name>
    </ligand>
</feature>
<accession>A0A318HR98</accession>